<accession>A0ABD1E761</accession>
<name>A0ABD1E761_HYPHA</name>
<dbReference type="EMBL" id="JBDJPC010000011">
    <property type="protein sequence ID" value="KAL1489767.1"/>
    <property type="molecule type" value="Genomic_DNA"/>
</dbReference>
<reference evidence="2 3" key="1">
    <citation type="submission" date="2024-05" db="EMBL/GenBank/DDBJ databases">
        <title>Genetic variation in Jamaican populations of the coffee berry borer (Hypothenemus hampei).</title>
        <authorList>
            <person name="Errbii M."/>
            <person name="Myrie A."/>
        </authorList>
    </citation>
    <scope>NUCLEOTIDE SEQUENCE [LARGE SCALE GENOMIC DNA]</scope>
    <source>
        <strain evidence="2">JA-Hopewell-2020-01-JO</strain>
        <tissue evidence="2">Whole body</tissue>
    </source>
</reference>
<evidence type="ECO:0000256" key="1">
    <source>
        <dbReference type="SAM" id="Phobius"/>
    </source>
</evidence>
<keyword evidence="1" id="KW-0472">Membrane</keyword>
<feature type="transmembrane region" description="Helical" evidence="1">
    <location>
        <begin position="6"/>
        <end position="24"/>
    </location>
</feature>
<gene>
    <name evidence="2" type="ORF">ABEB36_013701</name>
</gene>
<proteinExistence type="predicted"/>
<dbReference type="Proteomes" id="UP001566132">
    <property type="component" value="Unassembled WGS sequence"/>
</dbReference>
<comment type="caution">
    <text evidence="2">The sequence shown here is derived from an EMBL/GenBank/DDBJ whole genome shotgun (WGS) entry which is preliminary data.</text>
</comment>
<evidence type="ECO:0000313" key="3">
    <source>
        <dbReference type="Proteomes" id="UP001566132"/>
    </source>
</evidence>
<keyword evidence="1" id="KW-0812">Transmembrane</keyword>
<protein>
    <submittedName>
        <fullName evidence="2">Uncharacterized protein</fullName>
    </submittedName>
</protein>
<keyword evidence="3" id="KW-1185">Reference proteome</keyword>
<dbReference type="AlphaFoldDB" id="A0ABD1E761"/>
<evidence type="ECO:0000313" key="2">
    <source>
        <dbReference type="EMBL" id="KAL1489767.1"/>
    </source>
</evidence>
<sequence length="107" mass="13038">MDDDEVVITMFSLLCVAYQFIVAINSQPERRLRRWWVRDIYQNRIEFGYFNIMYKKMKERDPEEFFTHTRMDRDVYDLLLSLIKEKLTKTSIKTPINFECRLAVTLS</sequence>
<organism evidence="2 3">
    <name type="scientific">Hypothenemus hampei</name>
    <name type="common">Coffee berry borer</name>
    <dbReference type="NCBI Taxonomy" id="57062"/>
    <lineage>
        <taxon>Eukaryota</taxon>
        <taxon>Metazoa</taxon>
        <taxon>Ecdysozoa</taxon>
        <taxon>Arthropoda</taxon>
        <taxon>Hexapoda</taxon>
        <taxon>Insecta</taxon>
        <taxon>Pterygota</taxon>
        <taxon>Neoptera</taxon>
        <taxon>Endopterygota</taxon>
        <taxon>Coleoptera</taxon>
        <taxon>Polyphaga</taxon>
        <taxon>Cucujiformia</taxon>
        <taxon>Curculionidae</taxon>
        <taxon>Scolytinae</taxon>
        <taxon>Hypothenemus</taxon>
    </lineage>
</organism>
<keyword evidence="1" id="KW-1133">Transmembrane helix</keyword>